<dbReference type="Proteomes" id="UP000280188">
    <property type="component" value="Chromosome"/>
</dbReference>
<dbReference type="InterPro" id="IPR003593">
    <property type="entry name" value="AAA+_ATPase"/>
</dbReference>
<dbReference type="InterPro" id="IPR002078">
    <property type="entry name" value="Sigma_54_int"/>
</dbReference>
<evidence type="ECO:0000256" key="7">
    <source>
        <dbReference type="PROSITE-ProRule" id="PRU00169"/>
    </source>
</evidence>
<dbReference type="InterPro" id="IPR011006">
    <property type="entry name" value="CheY-like_superfamily"/>
</dbReference>
<dbReference type="PROSITE" id="PS00688">
    <property type="entry name" value="SIGMA54_INTERACT_3"/>
    <property type="match status" value="1"/>
</dbReference>
<dbReference type="InterPro" id="IPR025944">
    <property type="entry name" value="Sigma_54_int_dom_CS"/>
</dbReference>
<accession>A0A2Z6IIF1</accession>
<feature type="domain" description="Sigma-54 factor interaction" evidence="8">
    <location>
        <begin position="153"/>
        <end position="382"/>
    </location>
</feature>
<dbReference type="Pfam" id="PF00158">
    <property type="entry name" value="Sigma54_activat"/>
    <property type="match status" value="1"/>
</dbReference>
<dbReference type="PROSITE" id="PS50045">
    <property type="entry name" value="SIGMA54_INTERACT_4"/>
    <property type="match status" value="1"/>
</dbReference>
<dbReference type="GO" id="GO:0000160">
    <property type="term" value="P:phosphorelay signal transduction system"/>
    <property type="evidence" value="ECO:0007669"/>
    <property type="project" value="UniProtKB-KW"/>
</dbReference>
<dbReference type="Pfam" id="PF25601">
    <property type="entry name" value="AAA_lid_14"/>
    <property type="match status" value="1"/>
</dbReference>
<dbReference type="KEGG" id="afj:AFERRID_13940"/>
<keyword evidence="6" id="KW-0804">Transcription</keyword>
<dbReference type="Gene3D" id="1.10.10.60">
    <property type="entry name" value="Homeodomain-like"/>
    <property type="match status" value="1"/>
</dbReference>
<dbReference type="PANTHER" id="PTHR32071:SF122">
    <property type="entry name" value="SIGMA FACTOR"/>
    <property type="match status" value="1"/>
</dbReference>
<feature type="domain" description="Response regulatory" evidence="9">
    <location>
        <begin position="20"/>
        <end position="134"/>
    </location>
</feature>
<dbReference type="GO" id="GO:0006355">
    <property type="term" value="P:regulation of DNA-templated transcription"/>
    <property type="evidence" value="ECO:0007669"/>
    <property type="project" value="InterPro"/>
</dbReference>
<dbReference type="PRINTS" id="PR01590">
    <property type="entry name" value="HTHFIS"/>
</dbReference>
<protein>
    <submittedName>
        <fullName evidence="10">Nitrogen regulation protein NR(I)</fullName>
    </submittedName>
</protein>
<dbReference type="FunFam" id="3.40.50.300:FF:000006">
    <property type="entry name" value="DNA-binding transcriptional regulator NtrC"/>
    <property type="match status" value="1"/>
</dbReference>
<sequence length="470" mass="51245">MIHPSSFKGIEKIIGMRSQKILIVEDEKNLRSVLAAILEAEGFSTTQTESAEDALAVMARELPVLVLTDQRLPGMSGTELLARIKERWPRVPVLIATAYGEIEQAVQAIKAGAEHYLTKPVDEGELVAIIRQALSCRGHTNPPRSQDLPRHGIIGESPGTREILEMIHLVAPAPSNVLITGESGTGKELVARGLHVASPRAHAPFLAFNCGAVPLDLVESEIFGHEKGAFTGAVRSQAGKLEMAGSGTLFLDEVGDMPLAMQVKLLRTLQEREYTRLGGNQPLRLAARIIAATHVDLAKAVEAGSFREDLYYRLNVIPLHIPPLRERREDIAPLVHHFLRRVCTELGRPEVDIAAAALAAMEAYSWPGNIRQLENIVERLVVLNRGGTILAAGLPNEMRTTETERIGSFGGTYDLHAVEREAVVSALNKAQSNKSQAARLLGISRKQLRTRMKNLGLVADREDVPGGEKL</sequence>
<dbReference type="InterPro" id="IPR027417">
    <property type="entry name" value="P-loop_NTPase"/>
</dbReference>
<dbReference type="InterPro" id="IPR058031">
    <property type="entry name" value="AAA_lid_NorR"/>
</dbReference>
<proteinExistence type="predicted"/>
<dbReference type="InterPro" id="IPR025662">
    <property type="entry name" value="Sigma_54_int_dom_ATP-bd_1"/>
</dbReference>
<evidence type="ECO:0000256" key="3">
    <source>
        <dbReference type="ARBA" id="ARBA00022840"/>
    </source>
</evidence>
<keyword evidence="3" id="KW-0067">ATP-binding</keyword>
<dbReference type="Gene3D" id="1.10.8.60">
    <property type="match status" value="1"/>
</dbReference>
<gene>
    <name evidence="10" type="ORF">AFERRID_13940</name>
</gene>
<keyword evidence="4" id="KW-0902">Two-component regulatory system</keyword>
<keyword evidence="11" id="KW-1185">Reference proteome</keyword>
<evidence type="ECO:0000313" key="10">
    <source>
        <dbReference type="EMBL" id="BBF65176.1"/>
    </source>
</evidence>
<keyword evidence="5" id="KW-0805">Transcription regulation</keyword>
<evidence type="ECO:0000313" key="11">
    <source>
        <dbReference type="Proteomes" id="UP000280188"/>
    </source>
</evidence>
<organism evidence="10 11">
    <name type="scientific">Acidithiobacillus ferridurans</name>
    <dbReference type="NCBI Taxonomy" id="1232575"/>
    <lineage>
        <taxon>Bacteria</taxon>
        <taxon>Pseudomonadati</taxon>
        <taxon>Pseudomonadota</taxon>
        <taxon>Acidithiobacillia</taxon>
        <taxon>Acidithiobacillales</taxon>
        <taxon>Acidithiobacillaceae</taxon>
        <taxon>Acidithiobacillus</taxon>
    </lineage>
</organism>
<dbReference type="Gene3D" id="3.40.50.2300">
    <property type="match status" value="1"/>
</dbReference>
<dbReference type="InterPro" id="IPR009057">
    <property type="entry name" value="Homeodomain-like_sf"/>
</dbReference>
<dbReference type="GO" id="GO:0005524">
    <property type="term" value="F:ATP binding"/>
    <property type="evidence" value="ECO:0007669"/>
    <property type="project" value="UniProtKB-KW"/>
</dbReference>
<evidence type="ECO:0000256" key="6">
    <source>
        <dbReference type="ARBA" id="ARBA00023163"/>
    </source>
</evidence>
<dbReference type="SUPFAM" id="SSF52540">
    <property type="entry name" value="P-loop containing nucleoside triphosphate hydrolases"/>
    <property type="match status" value="1"/>
</dbReference>
<evidence type="ECO:0000256" key="2">
    <source>
        <dbReference type="ARBA" id="ARBA00022741"/>
    </source>
</evidence>
<dbReference type="SMART" id="SM00382">
    <property type="entry name" value="AAA"/>
    <property type="match status" value="1"/>
</dbReference>
<evidence type="ECO:0000259" key="9">
    <source>
        <dbReference type="PROSITE" id="PS50110"/>
    </source>
</evidence>
<name>A0A2Z6IIF1_ACIFI</name>
<dbReference type="AlphaFoldDB" id="A0A2Z6IIF1"/>
<dbReference type="CDD" id="cd00009">
    <property type="entry name" value="AAA"/>
    <property type="match status" value="1"/>
</dbReference>
<dbReference type="PANTHER" id="PTHR32071">
    <property type="entry name" value="TRANSCRIPTIONAL REGULATORY PROTEIN"/>
    <property type="match status" value="1"/>
</dbReference>
<dbReference type="Pfam" id="PF02954">
    <property type="entry name" value="HTH_8"/>
    <property type="match status" value="1"/>
</dbReference>
<reference evidence="10 11" key="1">
    <citation type="journal article" date="2018" name="Microbiol. Resour. Announc.">
        <title>Complete Genome Sequence of Acidithiobacillus ferridurans JCM 18981.</title>
        <authorList>
            <person name="Miyauchi T."/>
            <person name="Kouzuma A."/>
            <person name="Abe T."/>
            <person name="Watanabe K."/>
        </authorList>
    </citation>
    <scope>NUCLEOTIDE SEQUENCE [LARGE SCALE GENOMIC DNA]</scope>
    <source>
        <strain evidence="11">ATCC 33020 / DSM 29468 / JCM 18981 / 11Fe</strain>
    </source>
</reference>
<dbReference type="SUPFAM" id="SSF46689">
    <property type="entry name" value="Homeodomain-like"/>
    <property type="match status" value="1"/>
</dbReference>
<evidence type="ECO:0000259" key="8">
    <source>
        <dbReference type="PROSITE" id="PS50045"/>
    </source>
</evidence>
<dbReference type="InterPro" id="IPR002197">
    <property type="entry name" value="HTH_Fis"/>
</dbReference>
<dbReference type="PROSITE" id="PS00675">
    <property type="entry name" value="SIGMA54_INTERACT_1"/>
    <property type="match status" value="1"/>
</dbReference>
<keyword evidence="1 7" id="KW-0597">Phosphoprotein</keyword>
<dbReference type="EMBL" id="AP018795">
    <property type="protein sequence ID" value="BBF65176.1"/>
    <property type="molecule type" value="Genomic_DNA"/>
</dbReference>
<evidence type="ECO:0000256" key="4">
    <source>
        <dbReference type="ARBA" id="ARBA00023012"/>
    </source>
</evidence>
<feature type="modified residue" description="4-aspartylphosphate" evidence="7">
    <location>
        <position position="69"/>
    </location>
</feature>
<dbReference type="GO" id="GO:0043565">
    <property type="term" value="F:sequence-specific DNA binding"/>
    <property type="evidence" value="ECO:0007669"/>
    <property type="project" value="InterPro"/>
</dbReference>
<dbReference type="Gene3D" id="3.40.50.300">
    <property type="entry name" value="P-loop containing nucleotide triphosphate hydrolases"/>
    <property type="match status" value="1"/>
</dbReference>
<evidence type="ECO:0000256" key="1">
    <source>
        <dbReference type="ARBA" id="ARBA00022553"/>
    </source>
</evidence>
<dbReference type="InterPro" id="IPR001789">
    <property type="entry name" value="Sig_transdc_resp-reg_receiver"/>
</dbReference>
<dbReference type="SUPFAM" id="SSF52172">
    <property type="entry name" value="CheY-like"/>
    <property type="match status" value="1"/>
</dbReference>
<dbReference type="SMART" id="SM00448">
    <property type="entry name" value="REC"/>
    <property type="match status" value="1"/>
</dbReference>
<evidence type="ECO:0000256" key="5">
    <source>
        <dbReference type="ARBA" id="ARBA00023015"/>
    </source>
</evidence>
<dbReference type="FunFam" id="3.40.50.2300:FF:000018">
    <property type="entry name" value="DNA-binding transcriptional regulator NtrC"/>
    <property type="match status" value="1"/>
</dbReference>
<dbReference type="PROSITE" id="PS50110">
    <property type="entry name" value="RESPONSE_REGULATORY"/>
    <property type="match status" value="1"/>
</dbReference>
<dbReference type="Pfam" id="PF00072">
    <property type="entry name" value="Response_reg"/>
    <property type="match status" value="1"/>
</dbReference>
<keyword evidence="2" id="KW-0547">Nucleotide-binding</keyword>